<dbReference type="PROSITE" id="PS01124">
    <property type="entry name" value="HTH_ARAC_FAMILY_2"/>
    <property type="match status" value="1"/>
</dbReference>
<dbReference type="InterPro" id="IPR003313">
    <property type="entry name" value="AraC-bd"/>
</dbReference>
<gene>
    <name evidence="5" type="ORF">ACJHVH_04110</name>
</gene>
<protein>
    <submittedName>
        <fullName evidence="5">Helix-turn-helix domain-containing protein</fullName>
    </submittedName>
</protein>
<dbReference type="InterPro" id="IPR009057">
    <property type="entry name" value="Homeodomain-like_sf"/>
</dbReference>
<dbReference type="Gene3D" id="1.10.10.60">
    <property type="entry name" value="Homeodomain-like"/>
    <property type="match status" value="1"/>
</dbReference>
<dbReference type="CDD" id="cd02208">
    <property type="entry name" value="cupin_RmlC-like"/>
    <property type="match status" value="1"/>
</dbReference>
<dbReference type="SUPFAM" id="SSF51215">
    <property type="entry name" value="Regulatory protein AraC"/>
    <property type="match status" value="1"/>
</dbReference>
<evidence type="ECO:0000256" key="1">
    <source>
        <dbReference type="ARBA" id="ARBA00023015"/>
    </source>
</evidence>
<dbReference type="SUPFAM" id="SSF46689">
    <property type="entry name" value="Homeodomain-like"/>
    <property type="match status" value="1"/>
</dbReference>
<dbReference type="InterPro" id="IPR014710">
    <property type="entry name" value="RmlC-like_jellyroll"/>
</dbReference>
<dbReference type="Proteomes" id="UP001624684">
    <property type="component" value="Unassembled WGS sequence"/>
</dbReference>
<comment type="caution">
    <text evidence="5">The sequence shown here is derived from an EMBL/GenBank/DDBJ whole genome shotgun (WGS) entry which is preliminary data.</text>
</comment>
<evidence type="ECO:0000313" key="5">
    <source>
        <dbReference type="EMBL" id="MFL1732184.1"/>
    </source>
</evidence>
<sequence>MKPITIVNIQTKSPNQQFNCGSFRQFATSDDAHSQALLGQLERLHRFEFWVWFYCTQGTAWHMIDFQERCLTVGQAILIPPNTLHQLSMSDQADAYILAWRDEFLPRGIDIDHLPNVQIFDDDGKAEMAAFIKLFDCGKNTDNHMLKIAILQSQLAAFLHRLQVYFGMPAPPVDASHRRYLTFLTLLECHLFECHQVKDYADKLACTPKTLNTTCQTHAQKSAKRLINDRILLESKRLLAHSQHSINTIGEMLGFVDGTHFGKFFRQNEGVNAGVFRMNMLESLNKNPKNLT</sequence>
<dbReference type="InterPro" id="IPR018060">
    <property type="entry name" value="HTH_AraC"/>
</dbReference>
<dbReference type="Gene3D" id="2.60.120.10">
    <property type="entry name" value="Jelly Rolls"/>
    <property type="match status" value="1"/>
</dbReference>
<dbReference type="InterPro" id="IPR037923">
    <property type="entry name" value="HTH-like"/>
</dbReference>
<keyword evidence="3" id="KW-0804">Transcription</keyword>
<keyword evidence="6" id="KW-1185">Reference proteome</keyword>
<dbReference type="PANTHER" id="PTHR43280">
    <property type="entry name" value="ARAC-FAMILY TRANSCRIPTIONAL REGULATOR"/>
    <property type="match status" value="1"/>
</dbReference>
<dbReference type="Pfam" id="PF12833">
    <property type="entry name" value="HTH_18"/>
    <property type="match status" value="1"/>
</dbReference>
<reference evidence="5 6" key="1">
    <citation type="submission" date="2024-11" db="EMBL/GenBank/DDBJ databases">
        <title>First Report of Moraxella oculi in Brazil in an Infectious Bovine Keratoconjunctivitis Outbreak.</title>
        <authorList>
            <person name="Carvalho C.V."/>
            <person name="Domingues R."/>
            <person name="Coutinho C."/>
            <person name="Honorio N.T.B.S."/>
            <person name="Faza D.R.L.R."/>
            <person name="Carvalho W.A."/>
            <person name="Machado A.B.F."/>
            <person name="Martins M.F."/>
            <person name="Gaspar E.B."/>
        </authorList>
    </citation>
    <scope>NUCLEOTIDE SEQUENCE [LARGE SCALE GENOMIC DNA]</scope>
    <source>
        <strain evidence="5 6">2117LE</strain>
    </source>
</reference>
<evidence type="ECO:0000259" key="4">
    <source>
        <dbReference type="PROSITE" id="PS01124"/>
    </source>
</evidence>
<proteinExistence type="predicted"/>
<keyword evidence="2" id="KW-0238">DNA-binding</keyword>
<organism evidence="5 6">
    <name type="scientific">Moraxella oculi</name>
    <dbReference type="NCBI Taxonomy" id="2940516"/>
    <lineage>
        <taxon>Bacteria</taxon>
        <taxon>Pseudomonadati</taxon>
        <taxon>Pseudomonadota</taxon>
        <taxon>Gammaproteobacteria</taxon>
        <taxon>Moraxellales</taxon>
        <taxon>Moraxellaceae</taxon>
        <taxon>Moraxella</taxon>
    </lineage>
</organism>
<dbReference type="Pfam" id="PF02311">
    <property type="entry name" value="AraC_binding"/>
    <property type="match status" value="1"/>
</dbReference>
<feature type="domain" description="HTH araC/xylS-type" evidence="4">
    <location>
        <begin position="181"/>
        <end position="279"/>
    </location>
</feature>
<dbReference type="PANTHER" id="PTHR43280:SF32">
    <property type="entry name" value="TRANSCRIPTIONAL REGULATORY PROTEIN"/>
    <property type="match status" value="1"/>
</dbReference>
<dbReference type="EMBL" id="JBJJXE010000004">
    <property type="protein sequence ID" value="MFL1732184.1"/>
    <property type="molecule type" value="Genomic_DNA"/>
</dbReference>
<dbReference type="SMART" id="SM00342">
    <property type="entry name" value="HTH_ARAC"/>
    <property type="match status" value="1"/>
</dbReference>
<dbReference type="RefSeq" id="WP_407068867.1">
    <property type="nucleotide sequence ID" value="NZ_JBJJXE010000004.1"/>
</dbReference>
<keyword evidence="1" id="KW-0805">Transcription regulation</keyword>
<name>A0ABW8U4W5_9GAMM</name>
<evidence type="ECO:0000256" key="2">
    <source>
        <dbReference type="ARBA" id="ARBA00023125"/>
    </source>
</evidence>
<accession>A0ABW8U4W5</accession>
<evidence type="ECO:0000313" key="6">
    <source>
        <dbReference type="Proteomes" id="UP001624684"/>
    </source>
</evidence>
<evidence type="ECO:0000256" key="3">
    <source>
        <dbReference type="ARBA" id="ARBA00023163"/>
    </source>
</evidence>